<keyword evidence="2" id="KW-1185">Reference proteome</keyword>
<proteinExistence type="predicted"/>
<reference evidence="1 2" key="1">
    <citation type="journal article" date="2022" name="bioRxiv">
        <title>An ancient truncated duplication of the anti-Mullerian hormone receptor type 2 gene is a potential conserved master sex determinant in the Pangasiidae catfish family.</title>
        <authorList>
            <person name="Wen M."/>
            <person name="Pan Q."/>
            <person name="Jouanno E."/>
            <person name="Montfort J."/>
            <person name="Zahm M."/>
            <person name="Cabau C."/>
            <person name="Klopp C."/>
            <person name="Iampietro C."/>
            <person name="Roques C."/>
            <person name="Bouchez O."/>
            <person name="Castinel A."/>
            <person name="Donnadieu C."/>
            <person name="Parrinello H."/>
            <person name="Poncet C."/>
            <person name="Belmonte E."/>
            <person name="Gautier V."/>
            <person name="Avarre J.-C."/>
            <person name="Dugue R."/>
            <person name="Gustiano R."/>
            <person name="Ha T.T.T."/>
            <person name="Campet M."/>
            <person name="Sriphairoj K."/>
            <person name="Ribolli J."/>
            <person name="de Almeida F.L."/>
            <person name="Desvignes T."/>
            <person name="Postlethwait J.H."/>
            <person name="Bucao C.F."/>
            <person name="Robinson-Rechavi M."/>
            <person name="Bobe J."/>
            <person name="Herpin A."/>
            <person name="Guiguen Y."/>
        </authorList>
    </citation>
    <scope>NUCLEOTIDE SEQUENCE [LARGE SCALE GENOMIC DNA]</scope>
    <source>
        <strain evidence="1">YG-Dec2019</strain>
    </source>
</reference>
<accession>A0ACC5XMJ0</accession>
<protein>
    <submittedName>
        <fullName evidence="1">Uncharacterized protein</fullName>
    </submittedName>
</protein>
<sequence length="522" mass="58039">MRSPSHLHSPQVEPSPAIQMVLQAVHVGPQQQRANSTDENSEEEQKGSARSVVARGASLVSVCARVQALQVSVMNTDQDGPYVCTAPGCTQRFQREDHLIIHRHKHEMTLKFSSIKCDNTLSDQTPTPTRFLRNCEEVGLFSDLELNQASDEEEDETKQNFPIQGSSGETQSERHGSQQQQQQCALAQFHTSHVHTHTSHSSSHCSMVRHTTHSTTNTQSDPSCLHNQQRHPAACAMQVAPTVRMNTQLQMDPSMPDIPGPTHSRSCPTPQRSKVMSCQTHPMASNGNQNPMGHMMEMMSPQHVRMGLPLTHVPASPHQSYQQHGLSQSQQRHAHQHQSQEQSPHSCAHHSPPAHLHPGPAQPPAKHLTHQPIPAQISPVPKNTTCAESPSQISGGKRRRTADEDPDERRRKFLERNRAAASRCRQKRKIWVMSLEKKAEELTHTNLQLQNEVTLLKSEVIQLKQLLLAHKDCPVTVRQRETQVGSPTGSPLQTQNIQHNSISSSSTPVAHTHLTTHSHSAS</sequence>
<evidence type="ECO:0000313" key="2">
    <source>
        <dbReference type="Proteomes" id="UP000829447"/>
    </source>
</evidence>
<dbReference type="Proteomes" id="UP000829447">
    <property type="component" value="Linkage Group LG23"/>
</dbReference>
<gene>
    <name evidence="1" type="ORF">PGIGA_G00144630</name>
</gene>
<comment type="caution">
    <text evidence="1">The sequence shown here is derived from an EMBL/GenBank/DDBJ whole genome shotgun (WGS) entry which is preliminary data.</text>
</comment>
<evidence type="ECO:0000313" key="1">
    <source>
        <dbReference type="EMBL" id="MCI4392328.1"/>
    </source>
</evidence>
<name>A0ACC5XMJ0_PANGG</name>
<dbReference type="EMBL" id="CM040476">
    <property type="protein sequence ID" value="MCI4392328.1"/>
    <property type="molecule type" value="Genomic_DNA"/>
</dbReference>
<organism evidence="1 2">
    <name type="scientific">Pangasianodon gigas</name>
    <name type="common">Mekong giant catfish</name>
    <name type="synonym">Pangasius gigas</name>
    <dbReference type="NCBI Taxonomy" id="30993"/>
    <lineage>
        <taxon>Eukaryota</taxon>
        <taxon>Metazoa</taxon>
        <taxon>Chordata</taxon>
        <taxon>Craniata</taxon>
        <taxon>Vertebrata</taxon>
        <taxon>Euteleostomi</taxon>
        <taxon>Actinopterygii</taxon>
        <taxon>Neopterygii</taxon>
        <taxon>Teleostei</taxon>
        <taxon>Ostariophysi</taxon>
        <taxon>Siluriformes</taxon>
        <taxon>Pangasiidae</taxon>
        <taxon>Pangasianodon</taxon>
    </lineage>
</organism>